<gene>
    <name evidence="2" type="ORF">C1H46_040073</name>
</gene>
<organism evidence="2 3">
    <name type="scientific">Malus baccata</name>
    <name type="common">Siberian crab apple</name>
    <name type="synonym">Pyrus baccata</name>
    <dbReference type="NCBI Taxonomy" id="106549"/>
    <lineage>
        <taxon>Eukaryota</taxon>
        <taxon>Viridiplantae</taxon>
        <taxon>Streptophyta</taxon>
        <taxon>Embryophyta</taxon>
        <taxon>Tracheophyta</taxon>
        <taxon>Spermatophyta</taxon>
        <taxon>Magnoliopsida</taxon>
        <taxon>eudicotyledons</taxon>
        <taxon>Gunneridae</taxon>
        <taxon>Pentapetalae</taxon>
        <taxon>rosids</taxon>
        <taxon>fabids</taxon>
        <taxon>Rosales</taxon>
        <taxon>Rosaceae</taxon>
        <taxon>Amygdaloideae</taxon>
        <taxon>Maleae</taxon>
        <taxon>Malus</taxon>
    </lineage>
</organism>
<comment type="caution">
    <text evidence="2">The sequence shown here is derived from an EMBL/GenBank/DDBJ whole genome shotgun (WGS) entry which is preliminary data.</text>
</comment>
<name>A0A540KJM5_MALBA</name>
<dbReference type="AlphaFoldDB" id="A0A540KJM5"/>
<evidence type="ECO:0000313" key="3">
    <source>
        <dbReference type="Proteomes" id="UP000315295"/>
    </source>
</evidence>
<sequence length="84" mass="9501">MNSLKEIALKTCPSKSSSMTASNSQRESTNGASHDQEIALKTYIFIYKTCSLWHGSKEVDMVFARLKKEYEGMQGGRYSRTEAR</sequence>
<evidence type="ECO:0000313" key="2">
    <source>
        <dbReference type="EMBL" id="TQD74406.1"/>
    </source>
</evidence>
<feature type="region of interest" description="Disordered" evidence="1">
    <location>
        <begin position="1"/>
        <end position="33"/>
    </location>
</feature>
<dbReference type="Proteomes" id="UP000315295">
    <property type="component" value="Unassembled WGS sequence"/>
</dbReference>
<accession>A0A540KJM5</accession>
<protein>
    <submittedName>
        <fullName evidence="2">Uncharacterized protein</fullName>
    </submittedName>
</protein>
<evidence type="ECO:0000256" key="1">
    <source>
        <dbReference type="SAM" id="MobiDB-lite"/>
    </source>
</evidence>
<dbReference type="EMBL" id="VIEB01001189">
    <property type="protein sequence ID" value="TQD74406.1"/>
    <property type="molecule type" value="Genomic_DNA"/>
</dbReference>
<reference evidence="2 3" key="1">
    <citation type="journal article" date="2019" name="G3 (Bethesda)">
        <title>Sequencing of a Wild Apple (Malus baccata) Genome Unravels the Differences Between Cultivated and Wild Apple Species Regarding Disease Resistance and Cold Tolerance.</title>
        <authorList>
            <person name="Chen X."/>
        </authorList>
    </citation>
    <scope>NUCLEOTIDE SEQUENCE [LARGE SCALE GENOMIC DNA]</scope>
    <source>
        <strain evidence="3">cv. Shandingzi</strain>
        <tissue evidence="2">Leaves</tissue>
    </source>
</reference>
<keyword evidence="3" id="KW-1185">Reference proteome</keyword>
<proteinExistence type="predicted"/>
<feature type="compositionally biased region" description="Polar residues" evidence="1">
    <location>
        <begin position="13"/>
        <end position="33"/>
    </location>
</feature>